<dbReference type="Pfam" id="PF04446">
    <property type="entry name" value="Thg1"/>
    <property type="match status" value="1"/>
</dbReference>
<dbReference type="Gene3D" id="3.30.70.3000">
    <property type="match status" value="1"/>
</dbReference>
<evidence type="ECO:0000256" key="3">
    <source>
        <dbReference type="ARBA" id="ARBA00022694"/>
    </source>
</evidence>
<name>A0A9N9TI77_PHYSR</name>
<feature type="binding site" evidence="13">
    <location>
        <begin position="46"/>
        <end position="51"/>
    </location>
    <ligand>
        <name>GTP</name>
        <dbReference type="ChEBI" id="CHEBI:37565"/>
    </ligand>
</feature>
<dbReference type="InterPro" id="IPR024956">
    <property type="entry name" value="tRNAHis_GuaTrfase_cat"/>
</dbReference>
<comment type="catalytic activity">
    <reaction evidence="9 12">
        <text>a 5'-end ribonucleotide-tRNA(His) + GTP + ATP + H2O = a 5'-end phospho-guanosine-ribonucleotide-tRNA(His) + AMP + 2 diphosphate + H(+)</text>
        <dbReference type="Rhea" id="RHEA:54564"/>
        <dbReference type="Rhea" id="RHEA-COMP:14193"/>
        <dbReference type="Rhea" id="RHEA-COMP:14917"/>
        <dbReference type="ChEBI" id="CHEBI:15377"/>
        <dbReference type="ChEBI" id="CHEBI:15378"/>
        <dbReference type="ChEBI" id="CHEBI:30616"/>
        <dbReference type="ChEBI" id="CHEBI:33019"/>
        <dbReference type="ChEBI" id="CHEBI:37565"/>
        <dbReference type="ChEBI" id="CHEBI:138282"/>
        <dbReference type="ChEBI" id="CHEBI:141847"/>
        <dbReference type="ChEBI" id="CHEBI:456215"/>
        <dbReference type="EC" id="2.7.7.79"/>
    </reaction>
</comment>
<sequence>MKNSLRFTNAIKRFYTKMANSKFEYVKDFETQEKLLPNSWIVVRIDGKGFHKFSTKHNFNKPNDTRALGLMNRAAATVMNEYKDIVLSYGVSDEYSFVLRRQCPLYNRRKDKIMTYLNSLFTSSYVYFWNEYFHDVKLKYPPSFDSRIVLYPTDENLRDYLNWRQADCHINNLYNTTFWSLILKGGLTNCEAEQKLCGTDSAHKNEILFSEFGINYNNELDLFKKGTILLRKNIKHPLHEKSRQVIYPFHEDLIRDTFWDKNTNILPGQVSQEFDYSSVDRLPELVLKQLHLSDKVIRPDESKDVAKE</sequence>
<keyword evidence="6 12" id="KW-0547">Nucleotide-binding</keyword>
<evidence type="ECO:0000259" key="15">
    <source>
        <dbReference type="Pfam" id="PF04446"/>
    </source>
</evidence>
<comment type="similarity">
    <text evidence="1 12">Belongs to the tRNA(His) guanylyltransferase family.</text>
</comment>
<feature type="binding site" evidence="14">
    <location>
        <position position="46"/>
    </location>
    <ligand>
        <name>Mg(2+)</name>
        <dbReference type="ChEBI" id="CHEBI:18420"/>
        <label>1</label>
        <note>catalytic</note>
    </ligand>
</feature>
<evidence type="ECO:0000256" key="11">
    <source>
        <dbReference type="ARBA" id="ARBA00065710"/>
    </source>
</evidence>
<keyword evidence="7 12" id="KW-0460">Magnesium</keyword>
<evidence type="ECO:0000256" key="12">
    <source>
        <dbReference type="PIRNR" id="PIRNR028980"/>
    </source>
</evidence>
<dbReference type="Proteomes" id="UP001153712">
    <property type="component" value="Chromosome 11"/>
</dbReference>
<dbReference type="FunFam" id="3.30.70.3000:FF:000001">
    <property type="entry name" value="tRNA(His) guanylyltransferase"/>
    <property type="match status" value="1"/>
</dbReference>
<dbReference type="InterPro" id="IPR025845">
    <property type="entry name" value="Thg1_C_dom"/>
</dbReference>
<evidence type="ECO:0000256" key="7">
    <source>
        <dbReference type="ARBA" id="ARBA00022842"/>
    </source>
</evidence>
<accession>A0A9N9TI77</accession>
<evidence type="ECO:0000313" key="18">
    <source>
        <dbReference type="Proteomes" id="UP001153712"/>
    </source>
</evidence>
<comment type="cofactor">
    <cofactor evidence="14">
        <name>Mg(2+)</name>
        <dbReference type="ChEBI" id="CHEBI:18420"/>
    </cofactor>
    <text evidence="14">Binds 2 magnesium ions per subunit.</text>
</comment>
<dbReference type="GO" id="GO:0006400">
    <property type="term" value="P:tRNA modification"/>
    <property type="evidence" value="ECO:0007669"/>
    <property type="project" value="UniProtKB-UniRule"/>
</dbReference>
<dbReference type="Pfam" id="PF14413">
    <property type="entry name" value="Thg1C"/>
    <property type="match status" value="1"/>
</dbReference>
<feature type="domain" description="Thg1 C-terminal" evidence="16">
    <location>
        <begin position="155"/>
        <end position="240"/>
    </location>
</feature>
<dbReference type="OrthoDB" id="62560at2759"/>
<evidence type="ECO:0000256" key="13">
    <source>
        <dbReference type="PIRSR" id="PIRSR028980-1"/>
    </source>
</evidence>
<evidence type="ECO:0000256" key="8">
    <source>
        <dbReference type="ARBA" id="ARBA00023134"/>
    </source>
</evidence>
<evidence type="ECO:0000256" key="1">
    <source>
        <dbReference type="ARBA" id="ARBA00010113"/>
    </source>
</evidence>
<dbReference type="GO" id="GO:0008193">
    <property type="term" value="F:tRNA guanylyltransferase activity"/>
    <property type="evidence" value="ECO:0007669"/>
    <property type="project" value="UniProtKB-UniRule"/>
</dbReference>
<dbReference type="AlphaFoldDB" id="A0A9N9TI77"/>
<evidence type="ECO:0000256" key="9">
    <source>
        <dbReference type="ARBA" id="ARBA00047281"/>
    </source>
</evidence>
<evidence type="ECO:0000256" key="10">
    <source>
        <dbReference type="ARBA" id="ARBA00058346"/>
    </source>
</evidence>
<keyword evidence="5 12" id="KW-0479">Metal-binding</keyword>
<comment type="subunit">
    <text evidence="11">Homotetramer. Interacts with MFN1 and MFN2; functions as a guanyl-nucleotide exchange factor/GEF for MFN2 and also probably MFN1.</text>
</comment>
<evidence type="ECO:0000256" key="4">
    <source>
        <dbReference type="ARBA" id="ARBA00022695"/>
    </source>
</evidence>
<feature type="domain" description="tRNAHis guanylyltransferase catalytic" evidence="15">
    <location>
        <begin position="23"/>
        <end position="152"/>
    </location>
</feature>
<keyword evidence="8 12" id="KW-0342">GTP-binding</keyword>
<evidence type="ECO:0000256" key="2">
    <source>
        <dbReference type="ARBA" id="ARBA00022679"/>
    </source>
</evidence>
<protein>
    <recommendedName>
        <fullName evidence="12">tRNA(His) guanylyltransferase</fullName>
        <ecNumber evidence="12">2.7.7.79</ecNumber>
    </recommendedName>
    <alternativeName>
        <fullName evidence="12">tRNA-histidine guanylyltransferase</fullName>
    </alternativeName>
</protein>
<evidence type="ECO:0000313" key="17">
    <source>
        <dbReference type="EMBL" id="CAG9855695.1"/>
    </source>
</evidence>
<feature type="binding site" evidence="13">
    <location>
        <begin position="92"/>
        <end position="93"/>
    </location>
    <ligand>
        <name>GTP</name>
        <dbReference type="ChEBI" id="CHEBI:37565"/>
    </ligand>
</feature>
<keyword evidence="2 12" id="KW-0808">Transferase</keyword>
<evidence type="ECO:0000256" key="14">
    <source>
        <dbReference type="PIRSR" id="PIRSR028980-2"/>
    </source>
</evidence>
<dbReference type="GO" id="GO:0005525">
    <property type="term" value="F:GTP binding"/>
    <property type="evidence" value="ECO:0007669"/>
    <property type="project" value="UniProtKB-UniRule"/>
</dbReference>
<dbReference type="InterPro" id="IPR007537">
    <property type="entry name" value="tRNAHis_GuaTrfase_Thg1"/>
</dbReference>
<evidence type="ECO:0000256" key="6">
    <source>
        <dbReference type="ARBA" id="ARBA00022741"/>
    </source>
</evidence>
<comment type="function">
    <text evidence="10">Adds a GMP to the 5'-end of tRNA(His) after transcription and RNase P cleavage. This step is essential for proper recognition of the tRNA and for the fidelity of protein synthesis. Also functions as a guanyl-nucleotide exchange factor/GEF for the MFN1 and MFN2 mitofusins thereby regulating mitochondrial fusion. By regulating both mitochondrial dynamics and bioenergetic function, it contributes to cell survival following oxidative stress.</text>
</comment>
<dbReference type="PANTHER" id="PTHR12729:SF6">
    <property type="entry name" value="TRNA(HIS) GUANYLYLTRANSFERASE-RELATED"/>
    <property type="match status" value="1"/>
</dbReference>
<feature type="binding site" evidence="14">
    <location>
        <position position="93"/>
    </location>
    <ligand>
        <name>Mg(2+)</name>
        <dbReference type="ChEBI" id="CHEBI:18420"/>
        <label>2</label>
        <note>catalytic</note>
    </ligand>
</feature>
<gene>
    <name evidence="17" type="ORF">PHYEVI_LOCUS2141</name>
</gene>
<keyword evidence="3 12" id="KW-0819">tRNA processing</keyword>
<dbReference type="EC" id="2.7.7.79" evidence="12"/>
<reference evidence="17" key="1">
    <citation type="submission" date="2022-01" db="EMBL/GenBank/DDBJ databases">
        <authorList>
            <person name="King R."/>
        </authorList>
    </citation>
    <scope>NUCLEOTIDE SEQUENCE</scope>
</reference>
<dbReference type="GO" id="GO:0000287">
    <property type="term" value="F:magnesium ion binding"/>
    <property type="evidence" value="ECO:0007669"/>
    <property type="project" value="UniProtKB-UniRule"/>
</dbReference>
<evidence type="ECO:0000259" key="16">
    <source>
        <dbReference type="Pfam" id="PF14413"/>
    </source>
</evidence>
<dbReference type="PIRSF" id="PIRSF028980">
    <property type="entry name" value="tRNAHis_guanylyltransferase"/>
    <property type="match status" value="1"/>
</dbReference>
<keyword evidence="18" id="KW-1185">Reference proteome</keyword>
<dbReference type="EMBL" id="OU900104">
    <property type="protein sequence ID" value="CAG9855695.1"/>
    <property type="molecule type" value="Genomic_DNA"/>
</dbReference>
<feature type="binding site" evidence="14">
    <location>
        <position position="47"/>
    </location>
    <ligand>
        <name>Mg(2+)</name>
        <dbReference type="ChEBI" id="CHEBI:18420"/>
        <label>1</label>
        <note>catalytic</note>
    </ligand>
</feature>
<dbReference type="InterPro" id="IPR038469">
    <property type="entry name" value="tRNAHis_GuaTrfase_Thg1_sf"/>
</dbReference>
<keyword evidence="4 12" id="KW-0548">Nucleotidyltransferase</keyword>
<organism evidence="17 18">
    <name type="scientific">Phyllotreta striolata</name>
    <name type="common">Striped flea beetle</name>
    <name type="synonym">Crioceris striolata</name>
    <dbReference type="NCBI Taxonomy" id="444603"/>
    <lineage>
        <taxon>Eukaryota</taxon>
        <taxon>Metazoa</taxon>
        <taxon>Ecdysozoa</taxon>
        <taxon>Arthropoda</taxon>
        <taxon>Hexapoda</taxon>
        <taxon>Insecta</taxon>
        <taxon>Pterygota</taxon>
        <taxon>Neoptera</taxon>
        <taxon>Endopterygota</taxon>
        <taxon>Coleoptera</taxon>
        <taxon>Polyphaga</taxon>
        <taxon>Cucujiformia</taxon>
        <taxon>Chrysomeloidea</taxon>
        <taxon>Chrysomelidae</taxon>
        <taxon>Galerucinae</taxon>
        <taxon>Alticini</taxon>
        <taxon>Phyllotreta</taxon>
    </lineage>
</organism>
<feature type="binding site" evidence="14">
    <location>
        <position position="93"/>
    </location>
    <ligand>
        <name>Mg(2+)</name>
        <dbReference type="ChEBI" id="CHEBI:18420"/>
        <label>1</label>
        <note>catalytic</note>
    </ligand>
</feature>
<proteinExistence type="inferred from homology"/>
<feature type="binding site" evidence="14">
    <location>
        <position position="46"/>
    </location>
    <ligand>
        <name>Mg(2+)</name>
        <dbReference type="ChEBI" id="CHEBI:18420"/>
        <label>2</label>
        <note>catalytic</note>
    </ligand>
</feature>
<evidence type="ECO:0000256" key="5">
    <source>
        <dbReference type="ARBA" id="ARBA00022723"/>
    </source>
</evidence>
<dbReference type="PANTHER" id="PTHR12729">
    <property type="entry name" value="TRNA(HIS) GUANYLYLTRANSFERASE-RELATED"/>
    <property type="match status" value="1"/>
</dbReference>